<dbReference type="PANTHER" id="PTHR12925:SF0">
    <property type="entry name" value="PROTEIN HIKESHI"/>
    <property type="match status" value="1"/>
</dbReference>
<dbReference type="Pfam" id="PF05603">
    <property type="entry name" value="Hikeshi-like_N"/>
    <property type="match status" value="1"/>
</dbReference>
<reference evidence="5" key="1">
    <citation type="submission" date="2025-08" db="UniProtKB">
        <authorList>
            <consortium name="RefSeq"/>
        </authorList>
    </citation>
    <scope>IDENTIFICATION</scope>
    <source>
        <tissue evidence="5">Muscle</tissue>
    </source>
</reference>
<gene>
    <name evidence="5" type="primary">LOC106475930</name>
</gene>
<evidence type="ECO:0000259" key="3">
    <source>
        <dbReference type="Pfam" id="PF21057"/>
    </source>
</evidence>
<dbReference type="Pfam" id="PF21057">
    <property type="entry name" value="Hikeshi-like_C"/>
    <property type="match status" value="1"/>
</dbReference>
<keyword evidence="4" id="KW-1185">Reference proteome</keyword>
<dbReference type="GeneID" id="106475930"/>
<evidence type="ECO:0000259" key="2">
    <source>
        <dbReference type="Pfam" id="PF05603"/>
    </source>
</evidence>
<accession>A0ABM1C0F1</accession>
<dbReference type="PANTHER" id="PTHR12925">
    <property type="entry name" value="HIKESHI FAMILY MEMBER"/>
    <property type="match status" value="1"/>
</dbReference>
<evidence type="ECO:0000313" key="4">
    <source>
        <dbReference type="Proteomes" id="UP000694941"/>
    </source>
</evidence>
<name>A0ABM1C0F1_LIMPO</name>
<dbReference type="InterPro" id="IPR008493">
    <property type="entry name" value="Hikeshi-like_N"/>
</dbReference>
<evidence type="ECO:0000256" key="1">
    <source>
        <dbReference type="ARBA" id="ARBA00006623"/>
    </source>
</evidence>
<dbReference type="InterPro" id="IPR048364">
    <property type="entry name" value="Hikeshi-like_C"/>
</dbReference>
<dbReference type="Proteomes" id="UP000694941">
    <property type="component" value="Unplaced"/>
</dbReference>
<evidence type="ECO:0000313" key="5">
    <source>
        <dbReference type="RefSeq" id="XP_013792060.1"/>
    </source>
</evidence>
<feature type="domain" description="Hikeshi-like N-terminal" evidence="2">
    <location>
        <begin position="9"/>
        <end position="126"/>
    </location>
</feature>
<sequence length="199" mass="22094">MNAPMFGVIVSGRLVQTDFEQVEGTKFLINIPDADNVNHIVVFMTGSQPFPDGLGGAVYFSWPDPNALPSWQFLGYVCNIKPSAIFKIAKLKSSETTQHPFGFQQQISHVAQIGISVEPLAQIQGLTPSPAAGASSLDSFSEFATKMLENFFNYASSFAMSQTQMASKPSESFVPLSTLQQWYTNFCRRLQQNPYFWKT</sequence>
<dbReference type="InterPro" id="IPR031318">
    <property type="entry name" value="OPI10"/>
</dbReference>
<proteinExistence type="inferred from homology"/>
<organism evidence="4 5">
    <name type="scientific">Limulus polyphemus</name>
    <name type="common">Atlantic horseshoe crab</name>
    <dbReference type="NCBI Taxonomy" id="6850"/>
    <lineage>
        <taxon>Eukaryota</taxon>
        <taxon>Metazoa</taxon>
        <taxon>Ecdysozoa</taxon>
        <taxon>Arthropoda</taxon>
        <taxon>Chelicerata</taxon>
        <taxon>Merostomata</taxon>
        <taxon>Xiphosura</taxon>
        <taxon>Limulidae</taxon>
        <taxon>Limulus</taxon>
    </lineage>
</organism>
<protein>
    <submittedName>
        <fullName evidence="5">Protein OPI10 homolog</fullName>
    </submittedName>
</protein>
<comment type="similarity">
    <text evidence="1">Belongs to the OPI10 family.</text>
</comment>
<feature type="domain" description="Hikeshi-like C-terminal" evidence="3">
    <location>
        <begin position="139"/>
        <end position="198"/>
    </location>
</feature>
<dbReference type="RefSeq" id="XP_013792060.1">
    <property type="nucleotide sequence ID" value="XM_013936606.2"/>
</dbReference>